<dbReference type="PROSITE" id="PS00622">
    <property type="entry name" value="HTH_LUXR_1"/>
    <property type="match status" value="1"/>
</dbReference>
<dbReference type="CDD" id="cd17535">
    <property type="entry name" value="REC_NarL-like"/>
    <property type="match status" value="1"/>
</dbReference>
<evidence type="ECO:0000259" key="5">
    <source>
        <dbReference type="PROSITE" id="PS50110"/>
    </source>
</evidence>
<dbReference type="Pfam" id="PF00196">
    <property type="entry name" value="GerE"/>
    <property type="match status" value="1"/>
</dbReference>
<dbReference type="InterPro" id="IPR000792">
    <property type="entry name" value="Tscrpt_reg_LuxR_C"/>
</dbReference>
<dbReference type="GO" id="GO:0003677">
    <property type="term" value="F:DNA binding"/>
    <property type="evidence" value="ECO:0007669"/>
    <property type="project" value="UniProtKB-KW"/>
</dbReference>
<name>F5XJW1_MICPN</name>
<dbReference type="Pfam" id="PF00072">
    <property type="entry name" value="Response_reg"/>
    <property type="match status" value="1"/>
</dbReference>
<dbReference type="PROSITE" id="PS50110">
    <property type="entry name" value="RESPONSE_REGULATORY"/>
    <property type="match status" value="1"/>
</dbReference>
<dbReference type="Proteomes" id="UP000007947">
    <property type="component" value="Chromosome"/>
</dbReference>
<dbReference type="OrthoDB" id="9808843at2"/>
<sequence>MAIGAGPIRVLVADDHPMVRGGLIALLDTLEGVRVIGQAGTGREAVRLAVAHRPEVVVMDLRMPDLDGVEATRQIRTAVPQVAVLVLTMFDEDALVSRALAAGARGYLLKGAEGAEIERALRAVAAGEAILGRQVAERVLGRAGAEPTANLPGLTPREHEVLDLIAQGLGNATIAAKLHLAPKTVGNHISAIFTKLGVATRAEAIVRARDAGLGRVEPSTLRSNDGPLR</sequence>
<keyword evidence="7" id="KW-1185">Reference proteome</keyword>
<evidence type="ECO:0000256" key="1">
    <source>
        <dbReference type="ARBA" id="ARBA00022553"/>
    </source>
</evidence>
<dbReference type="HOGENOM" id="CLU_000445_90_10_11"/>
<dbReference type="InterPro" id="IPR016032">
    <property type="entry name" value="Sig_transdc_resp-reg_C-effctor"/>
</dbReference>
<dbReference type="SUPFAM" id="SSF52172">
    <property type="entry name" value="CheY-like"/>
    <property type="match status" value="1"/>
</dbReference>
<dbReference type="PANTHER" id="PTHR43214">
    <property type="entry name" value="TWO-COMPONENT RESPONSE REGULATOR"/>
    <property type="match status" value="1"/>
</dbReference>
<dbReference type="PROSITE" id="PS50043">
    <property type="entry name" value="HTH_LUXR_2"/>
    <property type="match status" value="1"/>
</dbReference>
<dbReference type="CDD" id="cd06170">
    <property type="entry name" value="LuxR_C_like"/>
    <property type="match status" value="1"/>
</dbReference>
<feature type="domain" description="HTH luxR-type" evidence="4">
    <location>
        <begin position="147"/>
        <end position="212"/>
    </location>
</feature>
<evidence type="ECO:0000313" key="7">
    <source>
        <dbReference type="Proteomes" id="UP000007947"/>
    </source>
</evidence>
<evidence type="ECO:0000313" key="6">
    <source>
        <dbReference type="EMBL" id="BAK33457.1"/>
    </source>
</evidence>
<reference evidence="6 7" key="1">
    <citation type="submission" date="2011-05" db="EMBL/GenBank/DDBJ databases">
        <title>Whole genome sequence of Microlunatus phosphovorus NM-1.</title>
        <authorList>
            <person name="Hosoyama A."/>
            <person name="Sasaki K."/>
            <person name="Harada T."/>
            <person name="Igarashi R."/>
            <person name="Kawakoshi A."/>
            <person name="Sasagawa M."/>
            <person name="Fukada J."/>
            <person name="Nakamura S."/>
            <person name="Katano Y."/>
            <person name="Hanada S."/>
            <person name="Kamagata Y."/>
            <person name="Nakamura N."/>
            <person name="Yamazaki S."/>
            <person name="Fujita N."/>
        </authorList>
    </citation>
    <scope>NUCLEOTIDE SEQUENCE [LARGE SCALE GENOMIC DNA]</scope>
    <source>
        <strain evidence="7">ATCC 700054 / DSM 10555 / JCM 9379 / NBRC 101784 / NCIMB 13414 / VKM Ac-1990 / NM-1</strain>
    </source>
</reference>
<keyword evidence="2" id="KW-0238">DNA-binding</keyword>
<dbReference type="SUPFAM" id="SSF46894">
    <property type="entry name" value="C-terminal effector domain of the bipartite response regulators"/>
    <property type="match status" value="1"/>
</dbReference>
<dbReference type="GO" id="GO:0000160">
    <property type="term" value="P:phosphorelay signal transduction system"/>
    <property type="evidence" value="ECO:0007669"/>
    <property type="project" value="InterPro"/>
</dbReference>
<dbReference type="PRINTS" id="PR00038">
    <property type="entry name" value="HTHLUXR"/>
</dbReference>
<keyword evidence="1 3" id="KW-0597">Phosphoprotein</keyword>
<dbReference type="KEGG" id="mph:MLP_04430"/>
<dbReference type="Gene3D" id="3.40.50.2300">
    <property type="match status" value="1"/>
</dbReference>
<dbReference type="InterPro" id="IPR011006">
    <property type="entry name" value="CheY-like_superfamily"/>
</dbReference>
<dbReference type="InterPro" id="IPR058245">
    <property type="entry name" value="NreC/VraR/RcsB-like_REC"/>
</dbReference>
<dbReference type="EMBL" id="AP012204">
    <property type="protein sequence ID" value="BAK33457.1"/>
    <property type="molecule type" value="Genomic_DNA"/>
</dbReference>
<protein>
    <submittedName>
        <fullName evidence="6">Two-component system response regulator</fullName>
    </submittedName>
</protein>
<dbReference type="RefSeq" id="WP_013861346.1">
    <property type="nucleotide sequence ID" value="NC_015635.1"/>
</dbReference>
<evidence type="ECO:0000256" key="2">
    <source>
        <dbReference type="ARBA" id="ARBA00023125"/>
    </source>
</evidence>
<dbReference type="STRING" id="1032480.MLP_04430"/>
<dbReference type="InterPro" id="IPR001789">
    <property type="entry name" value="Sig_transdc_resp-reg_receiver"/>
</dbReference>
<organism evidence="6 7">
    <name type="scientific">Microlunatus phosphovorus (strain ATCC 700054 / DSM 10555 / JCM 9379 / NBRC 101784 / NCIMB 13414 / VKM Ac-1990 / NM-1)</name>
    <dbReference type="NCBI Taxonomy" id="1032480"/>
    <lineage>
        <taxon>Bacteria</taxon>
        <taxon>Bacillati</taxon>
        <taxon>Actinomycetota</taxon>
        <taxon>Actinomycetes</taxon>
        <taxon>Propionibacteriales</taxon>
        <taxon>Propionibacteriaceae</taxon>
        <taxon>Microlunatus</taxon>
    </lineage>
</organism>
<feature type="domain" description="Response regulatory" evidence="5">
    <location>
        <begin position="9"/>
        <end position="125"/>
    </location>
</feature>
<proteinExistence type="predicted"/>
<dbReference type="SMART" id="SM00448">
    <property type="entry name" value="REC"/>
    <property type="match status" value="1"/>
</dbReference>
<dbReference type="SMART" id="SM00421">
    <property type="entry name" value="HTH_LUXR"/>
    <property type="match status" value="1"/>
</dbReference>
<accession>F5XJW1</accession>
<gene>
    <name evidence="6" type="ordered locus">MLP_04430</name>
</gene>
<dbReference type="GO" id="GO:0006355">
    <property type="term" value="P:regulation of DNA-templated transcription"/>
    <property type="evidence" value="ECO:0007669"/>
    <property type="project" value="InterPro"/>
</dbReference>
<feature type="modified residue" description="4-aspartylphosphate" evidence="3">
    <location>
        <position position="60"/>
    </location>
</feature>
<dbReference type="eggNOG" id="COG2197">
    <property type="taxonomic scope" value="Bacteria"/>
</dbReference>
<dbReference type="InterPro" id="IPR039420">
    <property type="entry name" value="WalR-like"/>
</dbReference>
<dbReference type="AlphaFoldDB" id="F5XJW1"/>
<evidence type="ECO:0000259" key="4">
    <source>
        <dbReference type="PROSITE" id="PS50043"/>
    </source>
</evidence>
<evidence type="ECO:0000256" key="3">
    <source>
        <dbReference type="PROSITE-ProRule" id="PRU00169"/>
    </source>
</evidence>